<dbReference type="InterPro" id="IPR042572">
    <property type="entry name" value="Carn_acyl_trans_N"/>
</dbReference>
<evidence type="ECO:0000256" key="3">
    <source>
        <dbReference type="ARBA" id="ARBA00048999"/>
    </source>
</evidence>
<dbReference type="PANTHER" id="PTHR22589">
    <property type="entry name" value="CARNITINE O-ACYLTRANSFERASE"/>
    <property type="match status" value="1"/>
</dbReference>
<feature type="domain" description="Choline/carnitine acyltransferase" evidence="4">
    <location>
        <begin position="23"/>
        <end position="182"/>
    </location>
</feature>
<protein>
    <submittedName>
        <fullName evidence="5">Peroxisomal carnitine O-octanoyltransferase isoform X3</fullName>
    </submittedName>
</protein>
<comment type="pathway">
    <text evidence="1">Lipid metabolism; fatty acid beta-oxidation.</text>
</comment>
<dbReference type="InterPro" id="IPR000542">
    <property type="entry name" value="Carn_acyl_trans"/>
</dbReference>
<evidence type="ECO:0000256" key="1">
    <source>
        <dbReference type="ARBA" id="ARBA00005005"/>
    </source>
</evidence>
<sequence>MENQLAKSVEERTFQYQDSLPSLPVPSLEESLKKYLESVKPFANDEEYKKTEEIVKKFQNGVGEKLHQKLLERAKGKRNWLEEWWLNVAYLDVRIPSQLNVNFVGPSPHFEHYWPPKEGTHLERGSIILWHNLNYWQLLRTEKVPVDKVGNIPLDMNQFRMLFSTCKIPGITRDSIINYFKTDN</sequence>
<dbReference type="Gene3D" id="1.10.275.20">
    <property type="entry name" value="Choline/Carnitine o-acyltransferase"/>
    <property type="match status" value="1"/>
</dbReference>
<dbReference type="PANTHER" id="PTHR22589:SF67">
    <property type="entry name" value="PEROXISOMAL CARNITINE O-OCTANOYLTRANSFERASE"/>
    <property type="match status" value="1"/>
</dbReference>
<dbReference type="Gene3D" id="3.30.559.70">
    <property type="entry name" value="Choline/Carnitine o-acyltransferase, domain 2"/>
    <property type="match status" value="1"/>
</dbReference>
<evidence type="ECO:0000256" key="2">
    <source>
        <dbReference type="ARBA" id="ARBA00023315"/>
    </source>
</evidence>
<keyword evidence="2" id="KW-0012">Acyltransferase</keyword>
<dbReference type="GO" id="GO:0005777">
    <property type="term" value="C:peroxisome"/>
    <property type="evidence" value="ECO:0007669"/>
    <property type="project" value="TreeGrafter"/>
</dbReference>
<dbReference type="GO" id="GO:0008458">
    <property type="term" value="F:carnitine O-octanoyltransferase activity"/>
    <property type="evidence" value="ECO:0007669"/>
    <property type="project" value="TreeGrafter"/>
</dbReference>
<dbReference type="SUPFAM" id="SSF52777">
    <property type="entry name" value="CoA-dependent acyltransferases"/>
    <property type="match status" value="1"/>
</dbReference>
<dbReference type="CTD" id="54677"/>
<dbReference type="OrthoDB" id="240216at2759"/>
<accession>A0A8B7VQT8</accession>
<keyword evidence="2" id="KW-0808">Transferase</keyword>
<proteinExistence type="predicted"/>
<gene>
    <name evidence="5" type="primary">Crot</name>
</gene>
<evidence type="ECO:0000313" key="5">
    <source>
        <dbReference type="RefSeq" id="XP_020033972.1"/>
    </source>
</evidence>
<organism evidence="5">
    <name type="scientific">Castor canadensis</name>
    <name type="common">American beaver</name>
    <dbReference type="NCBI Taxonomy" id="51338"/>
    <lineage>
        <taxon>Eukaryota</taxon>
        <taxon>Metazoa</taxon>
        <taxon>Chordata</taxon>
        <taxon>Craniata</taxon>
        <taxon>Vertebrata</taxon>
        <taxon>Euteleostomi</taxon>
        <taxon>Mammalia</taxon>
        <taxon>Eutheria</taxon>
        <taxon>Euarchontoglires</taxon>
        <taxon>Glires</taxon>
        <taxon>Rodentia</taxon>
        <taxon>Castorimorpha</taxon>
        <taxon>Castoridae</taxon>
        <taxon>Castor</taxon>
    </lineage>
</organism>
<name>A0A8B7VQT8_CASCN</name>
<dbReference type="AlphaFoldDB" id="A0A8B7VQT8"/>
<dbReference type="Pfam" id="PF00755">
    <property type="entry name" value="Carn_acyltransf"/>
    <property type="match status" value="1"/>
</dbReference>
<comment type="catalytic activity">
    <reaction evidence="3">
        <text>4,8-dimethylnonanoyl-CoA + (R)-carnitine = O-4,8-dimethylnonanoyl-(R)-carnitine + CoA</text>
        <dbReference type="Rhea" id="RHEA:44860"/>
        <dbReference type="ChEBI" id="CHEBI:16347"/>
        <dbReference type="ChEBI" id="CHEBI:57287"/>
        <dbReference type="ChEBI" id="CHEBI:77061"/>
        <dbReference type="ChEBI" id="CHEBI:84654"/>
    </reaction>
</comment>
<dbReference type="InterPro" id="IPR039551">
    <property type="entry name" value="Cho/carn_acyl_trans"/>
</dbReference>
<reference evidence="5" key="1">
    <citation type="submission" date="2025-08" db="UniProtKB">
        <authorList>
            <consortium name="RefSeq"/>
        </authorList>
    </citation>
    <scope>IDENTIFICATION</scope>
    <source>
        <tissue evidence="5">Leukocyte</tissue>
    </source>
</reference>
<dbReference type="InterPro" id="IPR042231">
    <property type="entry name" value="Cho/carn_acyl_trans_2"/>
</dbReference>
<dbReference type="UniPathway" id="UPA00659"/>
<evidence type="ECO:0000259" key="4">
    <source>
        <dbReference type="Pfam" id="PF00755"/>
    </source>
</evidence>
<dbReference type="RefSeq" id="XP_020033972.1">
    <property type="nucleotide sequence ID" value="XM_020178383.1"/>
</dbReference>
<dbReference type="GO" id="GO:0006635">
    <property type="term" value="P:fatty acid beta-oxidation"/>
    <property type="evidence" value="ECO:0007669"/>
    <property type="project" value="UniProtKB-UniPathway"/>
</dbReference>
<dbReference type="PROSITE" id="PS00439">
    <property type="entry name" value="ACYLTRANSF_C_1"/>
    <property type="match status" value="1"/>
</dbReference>